<name>A0A9Q0F4I7_9ROSI</name>
<evidence type="ECO:0000313" key="1">
    <source>
        <dbReference type="EMBL" id="KAJ4824846.1"/>
    </source>
</evidence>
<dbReference type="AlphaFoldDB" id="A0A9Q0F4I7"/>
<reference evidence="1" key="2">
    <citation type="journal article" date="2023" name="Plants (Basel)">
        <title>Annotation of the Turnera subulata (Passifloraceae) Draft Genome Reveals the S-Locus Evolved after the Divergence of Turneroideae from Passifloroideae in a Stepwise Manner.</title>
        <authorList>
            <person name="Henning P.M."/>
            <person name="Roalson E.H."/>
            <person name="Mir W."/>
            <person name="McCubbin A.G."/>
            <person name="Shore J.S."/>
        </authorList>
    </citation>
    <scope>NUCLEOTIDE SEQUENCE</scope>
    <source>
        <strain evidence="1">F60SS</strain>
    </source>
</reference>
<accession>A0A9Q0F4I7</accession>
<comment type="caution">
    <text evidence="1">The sequence shown here is derived from an EMBL/GenBank/DDBJ whole genome shotgun (WGS) entry which is preliminary data.</text>
</comment>
<keyword evidence="2" id="KW-1185">Reference proteome</keyword>
<reference evidence="1" key="1">
    <citation type="submission" date="2022-02" db="EMBL/GenBank/DDBJ databases">
        <authorList>
            <person name="Henning P.M."/>
            <person name="McCubbin A.G."/>
            <person name="Shore J.S."/>
        </authorList>
    </citation>
    <scope>NUCLEOTIDE SEQUENCE</scope>
    <source>
        <strain evidence="1">F60SS</strain>
        <tissue evidence="1">Leaves</tissue>
    </source>
</reference>
<evidence type="ECO:0000313" key="2">
    <source>
        <dbReference type="Proteomes" id="UP001141552"/>
    </source>
</evidence>
<protein>
    <submittedName>
        <fullName evidence="1">Uncharacterized protein</fullName>
    </submittedName>
</protein>
<dbReference type="Proteomes" id="UP001141552">
    <property type="component" value="Unassembled WGS sequence"/>
</dbReference>
<proteinExistence type="predicted"/>
<organism evidence="1 2">
    <name type="scientific">Turnera subulata</name>
    <dbReference type="NCBI Taxonomy" id="218843"/>
    <lineage>
        <taxon>Eukaryota</taxon>
        <taxon>Viridiplantae</taxon>
        <taxon>Streptophyta</taxon>
        <taxon>Embryophyta</taxon>
        <taxon>Tracheophyta</taxon>
        <taxon>Spermatophyta</taxon>
        <taxon>Magnoliopsida</taxon>
        <taxon>eudicotyledons</taxon>
        <taxon>Gunneridae</taxon>
        <taxon>Pentapetalae</taxon>
        <taxon>rosids</taxon>
        <taxon>fabids</taxon>
        <taxon>Malpighiales</taxon>
        <taxon>Passifloraceae</taxon>
        <taxon>Turnera</taxon>
    </lineage>
</organism>
<sequence length="98" mass="10954">MHNLNDFSQGSPISKVSFDKLGGGYKVLQLVYLATILKPSLEVLWSSPDAPSQSYTQGLTSVMRCFQQQNKGRLGQLLEEVVHNHMHEVQLALQLQSL</sequence>
<dbReference type="EMBL" id="JAKUCV010007073">
    <property type="protein sequence ID" value="KAJ4824846.1"/>
    <property type="molecule type" value="Genomic_DNA"/>
</dbReference>
<gene>
    <name evidence="1" type="ORF">Tsubulata_048757</name>
</gene>